<feature type="compositionally biased region" description="Basic and acidic residues" evidence="1">
    <location>
        <begin position="121"/>
        <end position="141"/>
    </location>
</feature>
<evidence type="ECO:0000313" key="3">
    <source>
        <dbReference type="EMBL" id="QHT79810.1"/>
    </source>
</evidence>
<protein>
    <submittedName>
        <fullName evidence="3">Uncharacterized protein</fullName>
    </submittedName>
</protein>
<keyword evidence="2" id="KW-0472">Membrane</keyword>
<feature type="transmembrane region" description="Helical" evidence="2">
    <location>
        <begin position="37"/>
        <end position="56"/>
    </location>
</feature>
<sequence>MGLKKSAASVVKKTYYKALNNYSAKLAGSKSLLYNKYVLYISFVVCLINLLIWLFSGEFIHVAVFLLVGYLTSFFSKNMIVILVIALVVSNLFKSGFNIVLEGMENNKKTDEPLTNGDGIYHPKDKKEGMKPARGKKEGMKNGKHGKKEGMKSDDDHEGLEEHERDHEGLDDQHEGMDGDGDICTSDKDCKNGHRCNDSKMCELVK</sequence>
<dbReference type="EMBL" id="MN739955">
    <property type="protein sequence ID" value="QHT79810.1"/>
    <property type="molecule type" value="Genomic_DNA"/>
</dbReference>
<accession>A0A6C0HHE6</accession>
<feature type="compositionally biased region" description="Basic and acidic residues" evidence="1">
    <location>
        <begin position="148"/>
        <end position="177"/>
    </location>
</feature>
<name>A0A6C0HHE6_9ZZZZ</name>
<dbReference type="AlphaFoldDB" id="A0A6C0HHE6"/>
<keyword evidence="2" id="KW-0812">Transmembrane</keyword>
<evidence type="ECO:0000256" key="1">
    <source>
        <dbReference type="SAM" id="MobiDB-lite"/>
    </source>
</evidence>
<organism evidence="3">
    <name type="scientific">viral metagenome</name>
    <dbReference type="NCBI Taxonomy" id="1070528"/>
    <lineage>
        <taxon>unclassified sequences</taxon>
        <taxon>metagenomes</taxon>
        <taxon>organismal metagenomes</taxon>
    </lineage>
</organism>
<feature type="region of interest" description="Disordered" evidence="1">
    <location>
        <begin position="108"/>
        <end position="206"/>
    </location>
</feature>
<proteinExistence type="predicted"/>
<evidence type="ECO:0000256" key="2">
    <source>
        <dbReference type="SAM" id="Phobius"/>
    </source>
</evidence>
<reference evidence="3" key="1">
    <citation type="journal article" date="2020" name="Nature">
        <title>Giant virus diversity and host interactions through global metagenomics.</title>
        <authorList>
            <person name="Schulz F."/>
            <person name="Roux S."/>
            <person name="Paez-Espino D."/>
            <person name="Jungbluth S."/>
            <person name="Walsh D.A."/>
            <person name="Denef V.J."/>
            <person name="McMahon K.D."/>
            <person name="Konstantinidis K.T."/>
            <person name="Eloe-Fadrosh E.A."/>
            <person name="Kyrpides N.C."/>
            <person name="Woyke T."/>
        </authorList>
    </citation>
    <scope>NUCLEOTIDE SEQUENCE</scope>
    <source>
        <strain evidence="3">GVMAG-M-3300023184-105</strain>
    </source>
</reference>
<feature type="compositionally biased region" description="Basic and acidic residues" evidence="1">
    <location>
        <begin position="185"/>
        <end position="206"/>
    </location>
</feature>
<keyword evidence="2" id="KW-1133">Transmembrane helix</keyword>